<dbReference type="Gene3D" id="1.20.1250.10">
    <property type="match status" value="1"/>
</dbReference>
<dbReference type="Ensembl" id="ENSFALT00000039331.1">
    <property type="protein sequence ID" value="ENSFALP00000024279.1"/>
    <property type="gene ID" value="ENSFALG00000014138.2"/>
</dbReference>
<evidence type="ECO:0000313" key="3">
    <source>
        <dbReference type="Proteomes" id="UP000016665"/>
    </source>
</evidence>
<reference evidence="2 3" key="1">
    <citation type="journal article" date="2012" name="Nature">
        <title>The genomic landscape of species divergence in Ficedula flycatchers.</title>
        <authorList>
            <person name="Ellegren H."/>
            <person name="Smeds L."/>
            <person name="Burri R."/>
            <person name="Olason P.I."/>
            <person name="Backstrom N."/>
            <person name="Kawakami T."/>
            <person name="Kunstner A."/>
            <person name="Makinen H."/>
            <person name="Nadachowska-Brzyska K."/>
            <person name="Qvarnstrom A."/>
            <person name="Uebbing S."/>
            <person name="Wolf J.B."/>
        </authorList>
    </citation>
    <scope>NUCLEOTIDE SEQUENCE [LARGE SCALE GENOMIC DNA]</scope>
</reference>
<protein>
    <recommendedName>
        <fullName evidence="4">Interleukin-4</fullName>
    </recommendedName>
</protein>
<dbReference type="GeneTree" id="ENSGT00940000169911"/>
<dbReference type="Proteomes" id="UP000016665">
    <property type="component" value="Chromosome 13"/>
</dbReference>
<feature type="compositionally biased region" description="Polar residues" evidence="1">
    <location>
        <begin position="11"/>
        <end position="20"/>
    </location>
</feature>
<evidence type="ECO:0000313" key="2">
    <source>
        <dbReference type="Ensembl" id="ENSFALP00000024279.1"/>
    </source>
</evidence>
<dbReference type="SUPFAM" id="SSF47266">
    <property type="entry name" value="4-helical cytokines"/>
    <property type="match status" value="1"/>
</dbReference>
<dbReference type="AlphaFoldDB" id="A0A803VNH3"/>
<evidence type="ECO:0000256" key="1">
    <source>
        <dbReference type="SAM" id="MobiDB-lite"/>
    </source>
</evidence>
<proteinExistence type="predicted"/>
<sequence>KPASLPGTLQGAASQGPTSTPAAGEGCSIPGVLTAVPHCHTFCQGLISFFKSCVFSQRGNNMEILCKAATVAQEGQSCHKYLEGIYYNLLSLVWGSRARHKKPCPAASGSTISLKDFLKELHQVLQEEFKSQK</sequence>
<evidence type="ECO:0008006" key="4">
    <source>
        <dbReference type="Google" id="ProtNLM"/>
    </source>
</evidence>
<keyword evidence="3" id="KW-1185">Reference proteome</keyword>
<reference evidence="2" key="2">
    <citation type="submission" date="2025-08" db="UniProtKB">
        <authorList>
            <consortium name="Ensembl"/>
        </authorList>
    </citation>
    <scope>IDENTIFICATION</scope>
</reference>
<name>A0A803VNH3_FICAL</name>
<reference evidence="2" key="3">
    <citation type="submission" date="2025-09" db="UniProtKB">
        <authorList>
            <consortium name="Ensembl"/>
        </authorList>
    </citation>
    <scope>IDENTIFICATION</scope>
</reference>
<accession>A0A803VNH3</accession>
<organism evidence="2 3">
    <name type="scientific">Ficedula albicollis</name>
    <name type="common">Collared flycatcher</name>
    <name type="synonym">Muscicapa albicollis</name>
    <dbReference type="NCBI Taxonomy" id="59894"/>
    <lineage>
        <taxon>Eukaryota</taxon>
        <taxon>Metazoa</taxon>
        <taxon>Chordata</taxon>
        <taxon>Craniata</taxon>
        <taxon>Vertebrata</taxon>
        <taxon>Euteleostomi</taxon>
        <taxon>Archelosauria</taxon>
        <taxon>Archosauria</taxon>
        <taxon>Dinosauria</taxon>
        <taxon>Saurischia</taxon>
        <taxon>Theropoda</taxon>
        <taxon>Coelurosauria</taxon>
        <taxon>Aves</taxon>
        <taxon>Neognathae</taxon>
        <taxon>Neoaves</taxon>
        <taxon>Telluraves</taxon>
        <taxon>Australaves</taxon>
        <taxon>Passeriformes</taxon>
        <taxon>Muscicapidae</taxon>
        <taxon>Ficedula</taxon>
    </lineage>
</organism>
<dbReference type="InterPro" id="IPR009079">
    <property type="entry name" value="4_helix_cytokine-like_core"/>
</dbReference>
<feature type="region of interest" description="Disordered" evidence="1">
    <location>
        <begin position="1"/>
        <end position="20"/>
    </location>
</feature>